<protein>
    <submittedName>
        <fullName evidence="2">(northern house mosquito) hypothetical protein</fullName>
    </submittedName>
</protein>
<feature type="transmembrane region" description="Helical" evidence="1">
    <location>
        <begin position="71"/>
        <end position="92"/>
    </location>
</feature>
<keyword evidence="1" id="KW-0472">Membrane</keyword>
<name>A0A8D8E865_CULPI</name>
<dbReference type="EMBL" id="HBUE01289812">
    <property type="protein sequence ID" value="CAG6573525.1"/>
    <property type="molecule type" value="Transcribed_RNA"/>
</dbReference>
<keyword evidence="1" id="KW-0812">Transmembrane</keyword>
<evidence type="ECO:0000313" key="2">
    <source>
        <dbReference type="EMBL" id="CAG6521920.1"/>
    </source>
</evidence>
<organism evidence="2">
    <name type="scientific">Culex pipiens</name>
    <name type="common">House mosquito</name>
    <dbReference type="NCBI Taxonomy" id="7175"/>
    <lineage>
        <taxon>Eukaryota</taxon>
        <taxon>Metazoa</taxon>
        <taxon>Ecdysozoa</taxon>
        <taxon>Arthropoda</taxon>
        <taxon>Hexapoda</taxon>
        <taxon>Insecta</taxon>
        <taxon>Pterygota</taxon>
        <taxon>Neoptera</taxon>
        <taxon>Endopterygota</taxon>
        <taxon>Diptera</taxon>
        <taxon>Nematocera</taxon>
        <taxon>Culicoidea</taxon>
        <taxon>Culicidae</taxon>
        <taxon>Culicinae</taxon>
        <taxon>Culicini</taxon>
        <taxon>Culex</taxon>
        <taxon>Culex</taxon>
    </lineage>
</organism>
<keyword evidence="1" id="KW-1133">Transmembrane helix</keyword>
<proteinExistence type="predicted"/>
<accession>A0A8D8E865</accession>
<reference evidence="2" key="1">
    <citation type="submission" date="2021-05" db="EMBL/GenBank/DDBJ databases">
        <authorList>
            <person name="Alioto T."/>
            <person name="Alioto T."/>
            <person name="Gomez Garrido J."/>
        </authorList>
    </citation>
    <scope>NUCLEOTIDE SEQUENCE</scope>
</reference>
<dbReference type="AlphaFoldDB" id="A0A8D8E865"/>
<dbReference type="EMBL" id="HBUE01184127">
    <property type="protein sequence ID" value="CAG6521920.1"/>
    <property type="molecule type" value="Transcribed_RNA"/>
</dbReference>
<feature type="transmembrane region" description="Helical" evidence="1">
    <location>
        <begin position="21"/>
        <end position="40"/>
    </location>
</feature>
<sequence>MQTVRNKLCQTADRFRQSSKMRVQSFCFFMRCLEQFWYILFDLRVDIFIRQRVIVFSIHQKSSVVASQLSFFVFGNFCFMFYYCSFLFIFFFQRNKKKSIKLSAVQIYEPLKQAKLRF</sequence>
<evidence type="ECO:0000256" key="1">
    <source>
        <dbReference type="SAM" id="Phobius"/>
    </source>
</evidence>